<protein>
    <submittedName>
        <fullName evidence="1">Uncharacterized protein</fullName>
    </submittedName>
</protein>
<reference evidence="1 2" key="1">
    <citation type="submission" date="2017-02" db="EMBL/GenBank/DDBJ databases">
        <title>isolation and characterization of a novel temperate virus Aeropyrum globular virus 1 infecting hyperthermophilic archaeon Aeropyrum.</title>
        <authorList>
            <person name="Yumiya M."/>
            <person name="Yoshida T."/>
            <person name="Sako Y."/>
        </authorList>
    </citation>
    <scope>NUCLEOTIDE SEQUENCE [LARGE SCALE GENOMIC DNA]</scope>
    <source>
        <strain evidence="1 2">YK1-12-2013</strain>
    </source>
</reference>
<dbReference type="Proteomes" id="UP000291213">
    <property type="component" value="Unassembled WGS sequence"/>
</dbReference>
<dbReference type="AlphaFoldDB" id="A0A401H7S3"/>
<comment type="caution">
    <text evidence="1">The sequence shown here is derived from an EMBL/GenBank/DDBJ whole genome shotgun (WGS) entry which is preliminary data.</text>
</comment>
<gene>
    <name evidence="1" type="ORF">apy_02200</name>
</gene>
<dbReference type="EMBL" id="BDMD01000007">
    <property type="protein sequence ID" value="GBF08495.1"/>
    <property type="molecule type" value="Genomic_DNA"/>
</dbReference>
<evidence type="ECO:0000313" key="2">
    <source>
        <dbReference type="Proteomes" id="UP000291213"/>
    </source>
</evidence>
<accession>A0A401H7S3</accession>
<dbReference type="OrthoDB" id="374735at2157"/>
<evidence type="ECO:0000313" key="1">
    <source>
        <dbReference type="EMBL" id="GBF08495.1"/>
    </source>
</evidence>
<organism evidence="1 2">
    <name type="scientific">Aeropyrum pernix</name>
    <dbReference type="NCBI Taxonomy" id="56636"/>
    <lineage>
        <taxon>Archaea</taxon>
        <taxon>Thermoproteota</taxon>
        <taxon>Thermoprotei</taxon>
        <taxon>Desulfurococcales</taxon>
        <taxon>Desulfurococcaceae</taxon>
        <taxon>Aeropyrum</taxon>
    </lineage>
</organism>
<proteinExistence type="predicted"/>
<dbReference type="RefSeq" id="WP_131159566.1">
    <property type="nucleotide sequence ID" value="NZ_BDMD01000007.1"/>
</dbReference>
<sequence length="115" mass="12746">MEIVFYPGSASGAELAIKVFEALRIIRTNYLLEIYMRIEGGMETLSCIFDCGPPSIKIRGRRISLEDALRTHMTPEDLAEIIMEIVSADDGDTNDEEFSFSTRNDVPRAVGLAAS</sequence>
<name>A0A401H7S3_AERPX</name>